<proteinExistence type="predicted"/>
<dbReference type="Proteomes" id="UP000492821">
    <property type="component" value="Unassembled WGS sequence"/>
</dbReference>
<dbReference type="AlphaFoldDB" id="A0A7E4VD28"/>
<dbReference type="WBParaSite" id="Pan_g19008.t1">
    <property type="protein sequence ID" value="Pan_g19008.t1"/>
    <property type="gene ID" value="Pan_g19008"/>
</dbReference>
<reference evidence="1" key="1">
    <citation type="journal article" date="2013" name="Genetics">
        <title>The draft genome and transcriptome of Panagrellus redivivus are shaped by the harsh demands of a free-living lifestyle.</title>
        <authorList>
            <person name="Srinivasan J."/>
            <person name="Dillman A.R."/>
            <person name="Macchietto M.G."/>
            <person name="Heikkinen L."/>
            <person name="Lakso M."/>
            <person name="Fracchia K.M."/>
            <person name="Antoshechkin I."/>
            <person name="Mortazavi A."/>
            <person name="Wong G."/>
            <person name="Sternberg P.W."/>
        </authorList>
    </citation>
    <scope>NUCLEOTIDE SEQUENCE [LARGE SCALE GENOMIC DNA]</scope>
    <source>
        <strain evidence="1">MT8872</strain>
    </source>
</reference>
<accession>A0A7E4VD28</accession>
<evidence type="ECO:0000313" key="2">
    <source>
        <dbReference type="WBParaSite" id="Pan_g19008.t1"/>
    </source>
</evidence>
<evidence type="ECO:0000313" key="1">
    <source>
        <dbReference type="Proteomes" id="UP000492821"/>
    </source>
</evidence>
<sequence>MTAIDSQTRVASKIHRPMWPSALFVSSQISSKFVSCRRLPARVFVFLAFSSIPHPNVSIYACFSYI</sequence>
<name>A0A7E4VD28_PANRE</name>
<reference evidence="2" key="2">
    <citation type="submission" date="2020-10" db="UniProtKB">
        <authorList>
            <consortium name="WormBaseParasite"/>
        </authorList>
    </citation>
    <scope>IDENTIFICATION</scope>
</reference>
<organism evidence="1 2">
    <name type="scientific">Panagrellus redivivus</name>
    <name type="common">Microworm</name>
    <dbReference type="NCBI Taxonomy" id="6233"/>
    <lineage>
        <taxon>Eukaryota</taxon>
        <taxon>Metazoa</taxon>
        <taxon>Ecdysozoa</taxon>
        <taxon>Nematoda</taxon>
        <taxon>Chromadorea</taxon>
        <taxon>Rhabditida</taxon>
        <taxon>Tylenchina</taxon>
        <taxon>Panagrolaimomorpha</taxon>
        <taxon>Panagrolaimoidea</taxon>
        <taxon>Panagrolaimidae</taxon>
        <taxon>Panagrellus</taxon>
    </lineage>
</organism>
<keyword evidence="1" id="KW-1185">Reference proteome</keyword>
<protein>
    <submittedName>
        <fullName evidence="2">Uncharacterized protein</fullName>
    </submittedName>
</protein>